<evidence type="ECO:0000313" key="3">
    <source>
        <dbReference type="Proteomes" id="UP001447188"/>
    </source>
</evidence>
<proteinExistence type="predicted"/>
<evidence type="ECO:0000313" key="2">
    <source>
        <dbReference type="EMBL" id="KAL0635420.1"/>
    </source>
</evidence>
<dbReference type="Pfam" id="PF22939">
    <property type="entry name" value="WHD_GPIID"/>
    <property type="match status" value="1"/>
</dbReference>
<name>A0ABR3GHM9_9PEZI</name>
<dbReference type="PANTHER" id="PTHR10039">
    <property type="entry name" value="AMELOGENIN"/>
    <property type="match status" value="1"/>
</dbReference>
<keyword evidence="3" id="KW-1185">Reference proteome</keyword>
<protein>
    <recommendedName>
        <fullName evidence="1">GPI inositol-deacylase winged helix domain-containing protein</fullName>
    </recommendedName>
</protein>
<feature type="domain" description="GPI inositol-deacylase winged helix" evidence="1">
    <location>
        <begin position="21"/>
        <end position="100"/>
    </location>
</feature>
<dbReference type="Proteomes" id="UP001447188">
    <property type="component" value="Unassembled WGS sequence"/>
</dbReference>
<dbReference type="InterPro" id="IPR054471">
    <property type="entry name" value="GPIID_WHD"/>
</dbReference>
<comment type="caution">
    <text evidence="2">The sequence shown here is derived from an EMBL/GenBank/DDBJ whole genome shotgun (WGS) entry which is preliminary data.</text>
</comment>
<evidence type="ECO:0000259" key="1">
    <source>
        <dbReference type="Pfam" id="PF22939"/>
    </source>
</evidence>
<sequence>MDIRHGAILDAITVRNSPLAQRELARRALLWIAFAPRSLEANELTAAVAIHSDTRNVHQFLSMIPMMNTVVDVCSNLIVHDGRTMRFVHFSVAEYILSKAGDPDNSSIAALGIRPNLAQLEMSRVCITFMLFCWFPQGSKFQYPHFSYYAHNNWARHVRAVNAINEELMTLLLMNFEFGAFFECPLPSIAGTETPVWVDYEHELQTKFSPSTIALIFDLPYF</sequence>
<reference evidence="2 3" key="1">
    <citation type="submission" date="2024-02" db="EMBL/GenBank/DDBJ databases">
        <title>Discinaceae phylogenomics.</title>
        <authorList>
            <person name="Dirks A.C."/>
            <person name="James T.Y."/>
        </authorList>
    </citation>
    <scope>NUCLEOTIDE SEQUENCE [LARGE SCALE GENOMIC DNA]</scope>
    <source>
        <strain evidence="2 3">ACD0624</strain>
    </source>
</reference>
<accession>A0ABR3GHM9</accession>
<dbReference type="PANTHER" id="PTHR10039:SF15">
    <property type="entry name" value="NACHT DOMAIN-CONTAINING PROTEIN"/>
    <property type="match status" value="1"/>
</dbReference>
<organism evidence="2 3">
    <name type="scientific">Discina gigas</name>
    <dbReference type="NCBI Taxonomy" id="1032678"/>
    <lineage>
        <taxon>Eukaryota</taxon>
        <taxon>Fungi</taxon>
        <taxon>Dikarya</taxon>
        <taxon>Ascomycota</taxon>
        <taxon>Pezizomycotina</taxon>
        <taxon>Pezizomycetes</taxon>
        <taxon>Pezizales</taxon>
        <taxon>Discinaceae</taxon>
        <taxon>Discina</taxon>
    </lineage>
</organism>
<gene>
    <name evidence="2" type="ORF">Q9L58_005628</name>
</gene>
<dbReference type="EMBL" id="JBBBZM010000070">
    <property type="protein sequence ID" value="KAL0635420.1"/>
    <property type="molecule type" value="Genomic_DNA"/>
</dbReference>